<dbReference type="InterPro" id="IPR002900">
    <property type="entry name" value="DUF38/FTH_CAE_spp"/>
</dbReference>
<name>A0A2G5TRB4_9PELO</name>
<sequence>MEELSIVYEGFYRRLNTFLDFNKVSYEELSNKIGAILKRREHPLKTRKFSMGSRSQMEMMEVLPAIDKDSLKIIEFLCPYDQKNREYLEIKELTFEVNQLSQTDQWKNAQQLISKYATITTPIQDMNILHFANLEILLNTLSSQNVDYLRINLLKSTTLQKFKIFFWRSEIDESLHTLIGEPFRNFSNLKKVWYFRIENTNDYIHIVLDTSNIEDTYGNLKPKLIIFTRVAKEDTPFFELPMNQLMIS</sequence>
<dbReference type="GO" id="GO:0045087">
    <property type="term" value="P:innate immune response"/>
    <property type="evidence" value="ECO:0007669"/>
    <property type="project" value="TreeGrafter"/>
</dbReference>
<dbReference type="PANTHER" id="PTHR23015">
    <property type="entry name" value="UNCHARACTERIZED C.ELEGANS PROTEIN"/>
    <property type="match status" value="1"/>
</dbReference>
<reference evidence="3" key="1">
    <citation type="submission" date="2017-10" db="EMBL/GenBank/DDBJ databases">
        <title>Rapid genome shrinkage in a self-fertile nematode reveals novel sperm competition proteins.</title>
        <authorList>
            <person name="Yin D."/>
            <person name="Schwarz E.M."/>
            <person name="Thomas C.G."/>
            <person name="Felde R.L."/>
            <person name="Korf I.F."/>
            <person name="Cutter A.D."/>
            <person name="Schartner C.M."/>
            <person name="Ralston E.J."/>
            <person name="Meyer B.J."/>
            <person name="Haag E.S."/>
        </authorList>
    </citation>
    <scope>NUCLEOTIDE SEQUENCE [LARGE SCALE GENOMIC DNA]</scope>
    <source>
        <strain evidence="3">JU1422</strain>
    </source>
</reference>
<proteinExistence type="predicted"/>
<comment type="caution">
    <text evidence="2">The sequence shown here is derived from an EMBL/GenBank/DDBJ whole genome shotgun (WGS) entry which is preliminary data.</text>
</comment>
<feature type="domain" description="DUF38" evidence="1">
    <location>
        <begin position="30"/>
        <end position="171"/>
    </location>
</feature>
<dbReference type="Proteomes" id="UP000230233">
    <property type="component" value="Chromosome V"/>
</dbReference>
<accession>A0A2G5TRB4</accession>
<dbReference type="AlphaFoldDB" id="A0A2G5TRB4"/>
<dbReference type="EMBL" id="PDUG01000005">
    <property type="protein sequence ID" value="PIC29782.1"/>
    <property type="molecule type" value="Genomic_DNA"/>
</dbReference>
<organism evidence="2 3">
    <name type="scientific">Caenorhabditis nigoni</name>
    <dbReference type="NCBI Taxonomy" id="1611254"/>
    <lineage>
        <taxon>Eukaryota</taxon>
        <taxon>Metazoa</taxon>
        <taxon>Ecdysozoa</taxon>
        <taxon>Nematoda</taxon>
        <taxon>Chromadorea</taxon>
        <taxon>Rhabditida</taxon>
        <taxon>Rhabditina</taxon>
        <taxon>Rhabditomorpha</taxon>
        <taxon>Rhabditoidea</taxon>
        <taxon>Rhabditidae</taxon>
        <taxon>Peloderinae</taxon>
        <taxon>Caenorhabditis</taxon>
    </lineage>
</organism>
<evidence type="ECO:0000313" key="2">
    <source>
        <dbReference type="EMBL" id="PIC29782.1"/>
    </source>
</evidence>
<keyword evidence="3" id="KW-1185">Reference proteome</keyword>
<gene>
    <name evidence="2" type="primary">Cnig_chr_V.g21261</name>
    <name evidence="2" type="ORF">B9Z55_021261</name>
</gene>
<evidence type="ECO:0000259" key="1">
    <source>
        <dbReference type="Pfam" id="PF01827"/>
    </source>
</evidence>
<dbReference type="PANTHER" id="PTHR23015:SF25">
    <property type="entry name" value="DUF38 DOMAIN-CONTAINING PROTEIN-RELATED"/>
    <property type="match status" value="1"/>
</dbReference>
<protein>
    <recommendedName>
        <fullName evidence="1">DUF38 domain-containing protein</fullName>
    </recommendedName>
</protein>
<dbReference type="OrthoDB" id="5903622at2759"/>
<dbReference type="InterPro" id="IPR040161">
    <property type="entry name" value="FB224"/>
</dbReference>
<dbReference type="Pfam" id="PF01827">
    <property type="entry name" value="FTH"/>
    <property type="match status" value="1"/>
</dbReference>
<evidence type="ECO:0000313" key="3">
    <source>
        <dbReference type="Proteomes" id="UP000230233"/>
    </source>
</evidence>